<evidence type="ECO:0000313" key="10">
    <source>
        <dbReference type="EMBL" id="RQH02004.1"/>
    </source>
</evidence>
<accession>A0A3N6MDH8</accession>
<feature type="region of interest" description="Disordered" evidence="6">
    <location>
        <begin position="348"/>
        <end position="374"/>
    </location>
</feature>
<dbReference type="InterPro" id="IPR000700">
    <property type="entry name" value="PAS-assoc_C"/>
</dbReference>
<dbReference type="InterPro" id="IPR013655">
    <property type="entry name" value="PAS_fold_3"/>
</dbReference>
<dbReference type="GO" id="GO:0004673">
    <property type="term" value="F:protein histidine kinase activity"/>
    <property type="evidence" value="ECO:0007669"/>
    <property type="project" value="UniProtKB-EC"/>
</dbReference>
<name>A0A3N6MDH8_NATCH</name>
<feature type="domain" description="PAS" evidence="8">
    <location>
        <begin position="139"/>
        <end position="214"/>
    </location>
</feature>
<dbReference type="EMBL" id="REFZ01000003">
    <property type="protein sequence ID" value="RQH02004.1"/>
    <property type="molecule type" value="Genomic_DNA"/>
</dbReference>
<dbReference type="InterPro" id="IPR013656">
    <property type="entry name" value="PAS_4"/>
</dbReference>
<dbReference type="PROSITE" id="PS50112">
    <property type="entry name" value="PAS"/>
    <property type="match status" value="1"/>
</dbReference>
<evidence type="ECO:0000256" key="1">
    <source>
        <dbReference type="ARBA" id="ARBA00000085"/>
    </source>
</evidence>
<dbReference type="Pfam" id="PF08448">
    <property type="entry name" value="PAS_4"/>
    <property type="match status" value="1"/>
</dbReference>
<dbReference type="EC" id="2.7.13.3" evidence="2"/>
<keyword evidence="3" id="KW-0597">Phosphoprotein</keyword>
<feature type="domain" description="PAC" evidence="9">
    <location>
        <begin position="343"/>
        <end position="395"/>
    </location>
</feature>
<evidence type="ECO:0000256" key="2">
    <source>
        <dbReference type="ARBA" id="ARBA00012438"/>
    </source>
</evidence>
<dbReference type="SMART" id="SM00387">
    <property type="entry name" value="HATPase_c"/>
    <property type="match status" value="1"/>
</dbReference>
<dbReference type="InterPro" id="IPR004358">
    <property type="entry name" value="Sig_transdc_His_kin-like_C"/>
</dbReference>
<dbReference type="SUPFAM" id="SSF55874">
    <property type="entry name" value="ATPase domain of HSP90 chaperone/DNA topoisomerase II/histidine kinase"/>
    <property type="match status" value="1"/>
</dbReference>
<dbReference type="SUPFAM" id="SSF55785">
    <property type="entry name" value="PYP-like sensor domain (PAS domain)"/>
    <property type="match status" value="2"/>
</dbReference>
<dbReference type="SUPFAM" id="SSF52172">
    <property type="entry name" value="CheY-like"/>
    <property type="match status" value="1"/>
</dbReference>
<dbReference type="InterPro" id="IPR005467">
    <property type="entry name" value="His_kinase_dom"/>
</dbReference>
<feature type="domain" description="Histidine kinase" evidence="7">
    <location>
        <begin position="406"/>
        <end position="613"/>
    </location>
</feature>
<dbReference type="SMART" id="SM00091">
    <property type="entry name" value="PAS"/>
    <property type="match status" value="2"/>
</dbReference>
<keyword evidence="4" id="KW-0808">Transferase</keyword>
<dbReference type="Proteomes" id="UP000281431">
    <property type="component" value="Unassembled WGS sequence"/>
</dbReference>
<dbReference type="Gene3D" id="3.30.565.10">
    <property type="entry name" value="Histidine kinase-like ATPase, C-terminal domain"/>
    <property type="match status" value="1"/>
</dbReference>
<keyword evidence="11" id="KW-1185">Reference proteome</keyword>
<dbReference type="CDD" id="cd00130">
    <property type="entry name" value="PAS"/>
    <property type="match status" value="2"/>
</dbReference>
<evidence type="ECO:0000259" key="7">
    <source>
        <dbReference type="PROSITE" id="PS50109"/>
    </source>
</evidence>
<dbReference type="PANTHER" id="PTHR43304">
    <property type="entry name" value="PHYTOCHROME-LIKE PROTEIN CPH1"/>
    <property type="match status" value="1"/>
</dbReference>
<comment type="catalytic activity">
    <reaction evidence="1">
        <text>ATP + protein L-histidine = ADP + protein N-phospho-L-histidine.</text>
        <dbReference type="EC" id="2.7.13.3"/>
    </reaction>
</comment>
<evidence type="ECO:0000256" key="6">
    <source>
        <dbReference type="SAM" id="MobiDB-lite"/>
    </source>
</evidence>
<dbReference type="Gene3D" id="3.40.50.2300">
    <property type="match status" value="1"/>
</dbReference>
<dbReference type="PROSITE" id="PS50109">
    <property type="entry name" value="HIS_KIN"/>
    <property type="match status" value="1"/>
</dbReference>
<dbReference type="PANTHER" id="PTHR43304:SF1">
    <property type="entry name" value="PAC DOMAIN-CONTAINING PROTEIN"/>
    <property type="match status" value="1"/>
</dbReference>
<evidence type="ECO:0000313" key="11">
    <source>
        <dbReference type="Proteomes" id="UP000281431"/>
    </source>
</evidence>
<dbReference type="InterPro" id="IPR035965">
    <property type="entry name" value="PAS-like_dom_sf"/>
</dbReference>
<dbReference type="InterPro" id="IPR036890">
    <property type="entry name" value="HATPase_C_sf"/>
</dbReference>
<dbReference type="PROSITE" id="PS50113">
    <property type="entry name" value="PAC"/>
    <property type="match status" value="2"/>
</dbReference>
<proteinExistence type="predicted"/>
<dbReference type="InterPro" id="IPR001610">
    <property type="entry name" value="PAC"/>
</dbReference>
<evidence type="ECO:0000259" key="8">
    <source>
        <dbReference type="PROSITE" id="PS50112"/>
    </source>
</evidence>
<evidence type="ECO:0000256" key="4">
    <source>
        <dbReference type="ARBA" id="ARBA00022679"/>
    </source>
</evidence>
<evidence type="ECO:0000259" key="9">
    <source>
        <dbReference type="PROSITE" id="PS50113"/>
    </source>
</evidence>
<dbReference type="NCBIfam" id="TIGR00229">
    <property type="entry name" value="sensory_box"/>
    <property type="match status" value="2"/>
</dbReference>
<evidence type="ECO:0000256" key="3">
    <source>
        <dbReference type="ARBA" id="ARBA00022553"/>
    </source>
</evidence>
<reference evidence="10 11" key="1">
    <citation type="submission" date="2018-10" db="EMBL/GenBank/DDBJ databases">
        <title>Natrarchaeobius chitinivorans gen. nov., sp. nov., and Natrarchaeobius haloalkaliphilus sp. nov., alkaliphilic, chitin-utilizing haloarchaea from hypersaline alkaline lakes.</title>
        <authorList>
            <person name="Sorokin D.Y."/>
            <person name="Elcheninov A.G."/>
            <person name="Kostrikina N.A."/>
            <person name="Bale N.J."/>
            <person name="Sinninghe Damste J.S."/>
            <person name="Khijniak T.V."/>
            <person name="Kublanov I.V."/>
            <person name="Toshchakov S.V."/>
        </authorList>
    </citation>
    <scope>NUCLEOTIDE SEQUENCE [LARGE SCALE GENOMIC DNA]</scope>
    <source>
        <strain evidence="10 11">AArcht7</strain>
    </source>
</reference>
<organism evidence="10 11">
    <name type="scientific">Natrarchaeobius chitinivorans</name>
    <dbReference type="NCBI Taxonomy" id="1679083"/>
    <lineage>
        <taxon>Archaea</taxon>
        <taxon>Methanobacteriati</taxon>
        <taxon>Methanobacteriota</taxon>
        <taxon>Stenosarchaea group</taxon>
        <taxon>Halobacteria</taxon>
        <taxon>Halobacteriales</taxon>
        <taxon>Natrialbaceae</taxon>
        <taxon>Natrarchaeobius</taxon>
    </lineage>
</organism>
<dbReference type="InterPro" id="IPR003594">
    <property type="entry name" value="HATPase_dom"/>
</dbReference>
<dbReference type="AlphaFoldDB" id="A0A3N6MDH8"/>
<dbReference type="InterPro" id="IPR052162">
    <property type="entry name" value="Sensor_kinase/Photoreceptor"/>
</dbReference>
<dbReference type="Gene3D" id="3.30.450.20">
    <property type="entry name" value="PAS domain"/>
    <property type="match status" value="2"/>
</dbReference>
<keyword evidence="5" id="KW-0418">Kinase</keyword>
<protein>
    <recommendedName>
        <fullName evidence="2">histidine kinase</fullName>
        <ecNumber evidence="2">2.7.13.3</ecNumber>
    </recommendedName>
</protein>
<comment type="caution">
    <text evidence="10">The sequence shown here is derived from an EMBL/GenBank/DDBJ whole genome shotgun (WGS) entry which is preliminary data.</text>
</comment>
<gene>
    <name evidence="10" type="ORF">EA472_06835</name>
</gene>
<sequence length="631" mass="70811">MGVSMGGEQICVLVVAGTGGPSFPDDGRRRFDVHREPTVEGGLERLADENVRVDCVVSHHDPPECDALAFVDRSREIDPNVPLIVLVDRNAESVAERAIERGATDCHVRTEGGERSGLLANRIRNAVEHRRTERNLERRRQRLETLIDTVPGIVYRSRNEPGWPIEIIEGDCEEITGYRPVELESGRVSMGRDVVHPDDRDRTWAVVQDALENRDDYELTYRIVTADGETRRMRERGRGIYDDGELAALEGFITDVTERTERERERRRNQRRFEAIFEDPKTLVGLLDLDGTLIDANRTAMSYVDADLEELRGTPFWETPWWTTDVRDRVRRWVERAASGEYVDYETDLDRSGGRGGRVSGTVRPVTDDDGEPTSLIASARDITEQRNRNRTLESTRDKLAVLNQVVRHDLRNHMQIVRGRGRLLAPHVDDAGEQHLEEVLLSVEEAIDLTETARELTETMFGDDEQLRPVSVQQVVASVVETAETRYEWATITVDGTDAETTVRADDMFESVVHNLVQNALVHNDSTHPTVEVSIDRRNGSVFVSVADDGPGISNRRKEQVFGHGEKGLESPGTGIGLYLVRTLVEGYGGEVWIEDNEPTGTVVRVQLPVAETAANASRGVSEADSGRNR</sequence>
<dbReference type="InterPro" id="IPR011006">
    <property type="entry name" value="CheY-like_superfamily"/>
</dbReference>
<dbReference type="InterPro" id="IPR000014">
    <property type="entry name" value="PAS"/>
</dbReference>
<feature type="domain" description="PAC" evidence="9">
    <location>
        <begin position="217"/>
        <end position="268"/>
    </location>
</feature>
<dbReference type="Pfam" id="PF08447">
    <property type="entry name" value="PAS_3"/>
    <property type="match status" value="1"/>
</dbReference>
<dbReference type="Pfam" id="PF02518">
    <property type="entry name" value="HATPase_c"/>
    <property type="match status" value="1"/>
</dbReference>
<evidence type="ECO:0000256" key="5">
    <source>
        <dbReference type="ARBA" id="ARBA00022777"/>
    </source>
</evidence>
<dbReference type="SMART" id="SM00086">
    <property type="entry name" value="PAC"/>
    <property type="match status" value="2"/>
</dbReference>
<dbReference type="PRINTS" id="PR00344">
    <property type="entry name" value="BCTRLSENSOR"/>
</dbReference>